<dbReference type="Proteomes" id="UP000550714">
    <property type="component" value="Unassembled WGS sequence"/>
</dbReference>
<gene>
    <name evidence="2" type="ORF">FHS23_000965</name>
</gene>
<dbReference type="EMBL" id="JACHWU010000001">
    <property type="protein sequence ID" value="MBB3049970.1"/>
    <property type="molecule type" value="Genomic_DNA"/>
</dbReference>
<keyword evidence="3" id="KW-1185">Reference proteome</keyword>
<accession>A0A839RYT1</accession>
<comment type="caution">
    <text evidence="2">The sequence shown here is derived from an EMBL/GenBank/DDBJ whole genome shotgun (WGS) entry which is preliminary data.</text>
</comment>
<evidence type="ECO:0000313" key="3">
    <source>
        <dbReference type="Proteomes" id="UP000550714"/>
    </source>
</evidence>
<dbReference type="AlphaFoldDB" id="A0A839RYT1"/>
<feature type="compositionally biased region" description="Polar residues" evidence="1">
    <location>
        <begin position="168"/>
        <end position="180"/>
    </location>
</feature>
<organism evidence="2 3">
    <name type="scientific">Prauserella isguenensis</name>
    <dbReference type="NCBI Taxonomy" id="1470180"/>
    <lineage>
        <taxon>Bacteria</taxon>
        <taxon>Bacillati</taxon>
        <taxon>Actinomycetota</taxon>
        <taxon>Actinomycetes</taxon>
        <taxon>Pseudonocardiales</taxon>
        <taxon>Pseudonocardiaceae</taxon>
        <taxon>Prauserella</taxon>
    </lineage>
</organism>
<evidence type="ECO:0000256" key="1">
    <source>
        <dbReference type="SAM" id="MobiDB-lite"/>
    </source>
</evidence>
<evidence type="ECO:0000313" key="2">
    <source>
        <dbReference type="EMBL" id="MBB3049970.1"/>
    </source>
</evidence>
<reference evidence="2 3" key="1">
    <citation type="submission" date="2020-08" db="EMBL/GenBank/DDBJ databases">
        <title>Genomic Encyclopedia of Type Strains, Phase III (KMG-III): the genomes of soil and plant-associated and newly described type strains.</title>
        <authorList>
            <person name="Whitman W."/>
        </authorList>
    </citation>
    <scope>NUCLEOTIDE SEQUENCE [LARGE SCALE GENOMIC DNA]</scope>
    <source>
        <strain evidence="2 3">CECT 8577</strain>
    </source>
</reference>
<name>A0A839RYT1_9PSEU</name>
<dbReference type="Pfam" id="PF11209">
    <property type="entry name" value="LmeA"/>
    <property type="match status" value="1"/>
</dbReference>
<protein>
    <recommendedName>
        <fullName evidence="4">DUF2993 domain-containing protein</fullName>
    </recommendedName>
</protein>
<dbReference type="InterPro" id="IPR021373">
    <property type="entry name" value="DUF2993"/>
</dbReference>
<evidence type="ECO:0008006" key="4">
    <source>
        <dbReference type="Google" id="ProtNLM"/>
    </source>
</evidence>
<feature type="region of interest" description="Disordered" evidence="1">
    <location>
        <begin position="158"/>
        <end position="216"/>
    </location>
</feature>
<proteinExistence type="predicted"/>
<sequence length="319" mass="33003">MSDTVSPSKSSQPRSGRRVRKIVTIVLIVVAVLVGVDFAGAAFAEHTVSQKAREQLNLDSDPEVGIGGFPFLTQAISGEYGHITVEAKSVPVQDVLRDVDVKAELYDVDAPLSDLTQGNVDNITIGRVEGGVTLKASDINRISPLDNIQDLQIAASSESYVRHGEGSGEQSTGTDDSANTGGDSDNAPGAGSGGDSGSGGEADHGPDGADNDDSSAGIRLSGKVQIAGVEQEIFAFAMIELDGTTVKITPHRLQFGNDQETTVVPQAVQQQLLPSFEADINTGDLPFTVTPTAVAASPDGITVRGEAKNVTFAGQDTSG</sequence>
<feature type="compositionally biased region" description="Gly residues" evidence="1">
    <location>
        <begin position="190"/>
        <end position="200"/>
    </location>
</feature>